<organism evidence="1 2">
    <name type="scientific">Cinchona calisaya</name>
    <dbReference type="NCBI Taxonomy" id="153742"/>
    <lineage>
        <taxon>Eukaryota</taxon>
        <taxon>Viridiplantae</taxon>
        <taxon>Streptophyta</taxon>
        <taxon>Embryophyta</taxon>
        <taxon>Tracheophyta</taxon>
        <taxon>Spermatophyta</taxon>
        <taxon>Magnoliopsida</taxon>
        <taxon>eudicotyledons</taxon>
        <taxon>Gunneridae</taxon>
        <taxon>Pentapetalae</taxon>
        <taxon>asterids</taxon>
        <taxon>lamiids</taxon>
        <taxon>Gentianales</taxon>
        <taxon>Rubiaceae</taxon>
        <taxon>Cinchonoideae</taxon>
        <taxon>Cinchoneae</taxon>
        <taxon>Cinchona</taxon>
    </lineage>
</organism>
<proteinExistence type="predicted"/>
<name>A0ABD3A4I6_9GENT</name>
<sequence>MLKRHHHMAGQNVYANTFVVFKCMKSVYGFFCQFSEHLSFFQSKNLFTKINLLFPTRIVHFKDMAKFFTITSHKCIYCMVLIDHMSNLLREVCLLFPLLRCL</sequence>
<evidence type="ECO:0000313" key="1">
    <source>
        <dbReference type="EMBL" id="KAL3525450.1"/>
    </source>
</evidence>
<evidence type="ECO:0000313" key="2">
    <source>
        <dbReference type="Proteomes" id="UP001630127"/>
    </source>
</evidence>
<comment type="caution">
    <text evidence="1">The sequence shown here is derived from an EMBL/GenBank/DDBJ whole genome shotgun (WGS) entry which is preliminary data.</text>
</comment>
<reference evidence="1 2" key="1">
    <citation type="submission" date="2024-11" db="EMBL/GenBank/DDBJ databases">
        <title>A near-complete genome assembly of Cinchona calisaya.</title>
        <authorList>
            <person name="Lian D.C."/>
            <person name="Zhao X.W."/>
            <person name="Wei L."/>
        </authorList>
    </citation>
    <scope>NUCLEOTIDE SEQUENCE [LARGE SCALE GENOMIC DNA]</scope>
    <source>
        <tissue evidence="1">Nenye</tissue>
    </source>
</reference>
<protein>
    <submittedName>
        <fullName evidence="1">Uncharacterized protein</fullName>
    </submittedName>
</protein>
<dbReference type="Proteomes" id="UP001630127">
    <property type="component" value="Unassembled WGS sequence"/>
</dbReference>
<dbReference type="AlphaFoldDB" id="A0ABD3A4I6"/>
<gene>
    <name evidence="1" type="ORF">ACH5RR_013822</name>
</gene>
<dbReference type="EMBL" id="JBJUIK010000006">
    <property type="protein sequence ID" value="KAL3525450.1"/>
    <property type="molecule type" value="Genomic_DNA"/>
</dbReference>
<accession>A0ABD3A4I6</accession>
<keyword evidence="2" id="KW-1185">Reference proteome</keyword>